<evidence type="ECO:0000259" key="2">
    <source>
        <dbReference type="Pfam" id="PF18818"/>
    </source>
</evidence>
<reference evidence="4" key="1">
    <citation type="journal article" date="2019" name="Int. J. Syst. Evol. Microbiol.">
        <title>The Global Catalogue of Microorganisms (GCM) 10K type strain sequencing project: providing services to taxonomists for standard genome sequencing and annotation.</title>
        <authorList>
            <consortium name="The Broad Institute Genomics Platform"/>
            <consortium name="The Broad Institute Genome Sequencing Center for Infectious Disease"/>
            <person name="Wu L."/>
            <person name="Ma J."/>
        </authorList>
    </citation>
    <scope>NUCLEOTIDE SEQUENCE [LARGE SCALE GENOMIC DNA]</scope>
    <source>
        <strain evidence="4">CCUG 55074</strain>
    </source>
</reference>
<dbReference type="InterPro" id="IPR041459">
    <property type="entry name" value="MPTase-PolyVal"/>
</dbReference>
<feature type="domain" description="N-terminal" evidence="1">
    <location>
        <begin position="7"/>
        <end position="126"/>
    </location>
</feature>
<dbReference type="Proteomes" id="UP001597216">
    <property type="component" value="Unassembled WGS sequence"/>
</dbReference>
<comment type="caution">
    <text evidence="3">The sequence shown here is derived from an EMBL/GenBank/DDBJ whole genome shotgun (WGS) entry which is preliminary data.</text>
</comment>
<organism evidence="3 4">
    <name type="scientific">Phenylobacterium conjunctum</name>
    <dbReference type="NCBI Taxonomy" id="1298959"/>
    <lineage>
        <taxon>Bacteria</taxon>
        <taxon>Pseudomonadati</taxon>
        <taxon>Pseudomonadota</taxon>
        <taxon>Alphaproteobacteria</taxon>
        <taxon>Caulobacterales</taxon>
        <taxon>Caulobacteraceae</taxon>
        <taxon>Phenylobacterium</taxon>
    </lineage>
</organism>
<dbReference type="InterPro" id="IPR013610">
    <property type="entry name" value="ArdC_N"/>
</dbReference>
<dbReference type="RefSeq" id="WP_377354786.1">
    <property type="nucleotide sequence ID" value="NZ_JBHTLQ010000084.1"/>
</dbReference>
<keyword evidence="4" id="KW-1185">Reference proteome</keyword>
<evidence type="ECO:0000259" key="1">
    <source>
        <dbReference type="Pfam" id="PF08401"/>
    </source>
</evidence>
<feature type="domain" description="Polyvalent protein metallopeptidase" evidence="2">
    <location>
        <begin position="154"/>
        <end position="275"/>
    </location>
</feature>
<dbReference type="PIRSF" id="PIRSF037112">
    <property type="entry name" value="Antirestriction_ArdC"/>
    <property type="match status" value="1"/>
</dbReference>
<sequence>MSNPLDDLIQDLIARIEAGVPPWRQAWTASAEPRLPLRANGEPFSGSNAWLLAFAGALRGYRSPYWFTFRQALAINAPVGKGEKASPAILYKTRLVDDAADGSDQVGTGEPGDPRVLRYLKTYGVFNAEQLTDCPKAFLDIVDPDPAARIAARNAVLDAIPARVELGGGTACYVPALDLIRLPHPDAFESSDDFLATKAHEQLHWSGAAHRLDRTFGKRFGDEAYAFEELVAEIGAAALGLRIGLAPQLLDSHAAYLGHWAKILRHRPSALLEASGHAQRAVDYLLAFSAQDAVTDLAA</sequence>
<dbReference type="EMBL" id="JBHTLQ010000084">
    <property type="protein sequence ID" value="MFD1192844.1"/>
    <property type="molecule type" value="Genomic_DNA"/>
</dbReference>
<dbReference type="Pfam" id="PF08401">
    <property type="entry name" value="ArdcN"/>
    <property type="match status" value="1"/>
</dbReference>
<evidence type="ECO:0000313" key="3">
    <source>
        <dbReference type="EMBL" id="MFD1192844.1"/>
    </source>
</evidence>
<evidence type="ECO:0000313" key="4">
    <source>
        <dbReference type="Proteomes" id="UP001597216"/>
    </source>
</evidence>
<name>A0ABW3T6R3_9CAUL</name>
<proteinExistence type="predicted"/>
<dbReference type="InterPro" id="IPR017113">
    <property type="entry name" value="Antirestriction_ArdC"/>
</dbReference>
<accession>A0ABW3T6R3</accession>
<dbReference type="Pfam" id="PF18818">
    <property type="entry name" value="MPTase-PolyVal"/>
    <property type="match status" value="1"/>
</dbReference>
<protein>
    <submittedName>
        <fullName evidence="3">ArdC family protein</fullName>
    </submittedName>
</protein>
<gene>
    <name evidence="3" type="ORF">ACFQ27_19805</name>
</gene>